<evidence type="ECO:0000256" key="1">
    <source>
        <dbReference type="SAM" id="MobiDB-lite"/>
    </source>
</evidence>
<dbReference type="Pfam" id="PF13489">
    <property type="entry name" value="Methyltransf_23"/>
    <property type="match status" value="1"/>
</dbReference>
<sequence>MAKVPKTPKSIPKKPPTKPQVFKPRAPQPPPPPVPPIPPKPTSKTSIKTQPFAYEPRAIPPGPTEEALKAASQTGRIQRWRQFPMLVCGLMAFGLGVYGVQLWISLNRPPQLEDIPEDLSDRFDKDAVGWDEKVNTAEKMLRLTSLRRSLTEKARGHILEVAVGTGRNIPFYPTKKCDTVTLLDQSQPMLAVAKRKWKDQHPEYFHRVFFKHQSALDPITPPYGAQDGYDTVIQTMGLCSTPEPERLLRNLESVTKENGGQIMLLEHGKSYYRWLNNLLDKTAPAHANDHGCWWNKDIGKIVENSGLEVVEIKRYNFGTTWWVQLKPRKGARNQQADLSEIVEQPPVPPASPATQKSWWSLRR</sequence>
<dbReference type="Gene3D" id="3.40.50.150">
    <property type="entry name" value="Vaccinia Virus protein VP39"/>
    <property type="match status" value="1"/>
</dbReference>
<proteinExistence type="predicted"/>
<gene>
    <name evidence="3" type="ORF">K469DRAFT_717788</name>
</gene>
<dbReference type="PANTHER" id="PTHR42912">
    <property type="entry name" value="METHYLTRANSFERASE"/>
    <property type="match status" value="1"/>
</dbReference>
<dbReference type="GO" id="GO:0008168">
    <property type="term" value="F:methyltransferase activity"/>
    <property type="evidence" value="ECO:0007669"/>
    <property type="project" value="UniProtKB-KW"/>
</dbReference>
<organism evidence="3 4">
    <name type="scientific">Zopfia rhizophila CBS 207.26</name>
    <dbReference type="NCBI Taxonomy" id="1314779"/>
    <lineage>
        <taxon>Eukaryota</taxon>
        <taxon>Fungi</taxon>
        <taxon>Dikarya</taxon>
        <taxon>Ascomycota</taxon>
        <taxon>Pezizomycotina</taxon>
        <taxon>Dothideomycetes</taxon>
        <taxon>Dothideomycetes incertae sedis</taxon>
        <taxon>Zopfiaceae</taxon>
        <taxon>Zopfia</taxon>
    </lineage>
</organism>
<reference evidence="3" key="1">
    <citation type="journal article" date="2020" name="Stud. Mycol.">
        <title>101 Dothideomycetes genomes: a test case for predicting lifestyles and emergence of pathogens.</title>
        <authorList>
            <person name="Haridas S."/>
            <person name="Albert R."/>
            <person name="Binder M."/>
            <person name="Bloem J."/>
            <person name="Labutti K."/>
            <person name="Salamov A."/>
            <person name="Andreopoulos B."/>
            <person name="Baker S."/>
            <person name="Barry K."/>
            <person name="Bills G."/>
            <person name="Bluhm B."/>
            <person name="Cannon C."/>
            <person name="Castanera R."/>
            <person name="Culley D."/>
            <person name="Daum C."/>
            <person name="Ezra D."/>
            <person name="Gonzalez J."/>
            <person name="Henrissat B."/>
            <person name="Kuo A."/>
            <person name="Liang C."/>
            <person name="Lipzen A."/>
            <person name="Lutzoni F."/>
            <person name="Magnuson J."/>
            <person name="Mondo S."/>
            <person name="Nolan M."/>
            <person name="Ohm R."/>
            <person name="Pangilinan J."/>
            <person name="Park H.-J."/>
            <person name="Ramirez L."/>
            <person name="Alfaro M."/>
            <person name="Sun H."/>
            <person name="Tritt A."/>
            <person name="Yoshinaga Y."/>
            <person name="Zwiers L.-H."/>
            <person name="Turgeon B."/>
            <person name="Goodwin S."/>
            <person name="Spatafora J."/>
            <person name="Crous P."/>
            <person name="Grigoriev I."/>
        </authorList>
    </citation>
    <scope>NUCLEOTIDE SEQUENCE</scope>
    <source>
        <strain evidence="3">CBS 207.26</strain>
    </source>
</reference>
<protein>
    <submittedName>
        <fullName evidence="3">Methyltransferase OMS1 mitochondrial</fullName>
    </submittedName>
</protein>
<evidence type="ECO:0000313" key="3">
    <source>
        <dbReference type="EMBL" id="KAF2178812.1"/>
    </source>
</evidence>
<name>A0A6A6DK64_9PEZI</name>
<dbReference type="InterPro" id="IPR029063">
    <property type="entry name" value="SAM-dependent_MTases_sf"/>
</dbReference>
<feature type="transmembrane region" description="Helical" evidence="2">
    <location>
        <begin position="83"/>
        <end position="104"/>
    </location>
</feature>
<dbReference type="PANTHER" id="PTHR42912:SF83">
    <property type="entry name" value="METHYLTRANSFERASE TYPE 11 DOMAIN-CONTAINING PROTEIN"/>
    <property type="match status" value="1"/>
</dbReference>
<keyword evidence="2" id="KW-1133">Transmembrane helix</keyword>
<dbReference type="Proteomes" id="UP000800200">
    <property type="component" value="Unassembled WGS sequence"/>
</dbReference>
<evidence type="ECO:0000313" key="4">
    <source>
        <dbReference type="Proteomes" id="UP000800200"/>
    </source>
</evidence>
<keyword evidence="4" id="KW-1185">Reference proteome</keyword>
<dbReference type="EMBL" id="ML994672">
    <property type="protein sequence ID" value="KAF2178812.1"/>
    <property type="molecule type" value="Genomic_DNA"/>
</dbReference>
<keyword evidence="2" id="KW-0812">Transmembrane</keyword>
<dbReference type="AlphaFoldDB" id="A0A6A6DK64"/>
<dbReference type="InterPro" id="IPR050508">
    <property type="entry name" value="Methyltransf_Superfamily"/>
</dbReference>
<feature type="region of interest" description="Disordered" evidence="1">
    <location>
        <begin position="1"/>
        <end position="47"/>
    </location>
</feature>
<feature type="region of interest" description="Disordered" evidence="1">
    <location>
        <begin position="340"/>
        <end position="363"/>
    </location>
</feature>
<dbReference type="GO" id="GO:0032259">
    <property type="term" value="P:methylation"/>
    <property type="evidence" value="ECO:0007669"/>
    <property type="project" value="UniProtKB-KW"/>
</dbReference>
<feature type="compositionally biased region" description="Polar residues" evidence="1">
    <location>
        <begin position="352"/>
        <end position="363"/>
    </location>
</feature>
<feature type="compositionally biased region" description="Pro residues" evidence="1">
    <location>
        <begin position="26"/>
        <end position="41"/>
    </location>
</feature>
<dbReference type="SUPFAM" id="SSF53335">
    <property type="entry name" value="S-adenosyl-L-methionine-dependent methyltransferases"/>
    <property type="match status" value="1"/>
</dbReference>
<keyword evidence="3" id="KW-0489">Methyltransferase</keyword>
<evidence type="ECO:0000256" key="2">
    <source>
        <dbReference type="SAM" id="Phobius"/>
    </source>
</evidence>
<feature type="compositionally biased region" description="Low complexity" evidence="1">
    <location>
        <begin position="1"/>
        <end position="10"/>
    </location>
</feature>
<dbReference type="CDD" id="cd02440">
    <property type="entry name" value="AdoMet_MTases"/>
    <property type="match status" value="1"/>
</dbReference>
<accession>A0A6A6DK64</accession>
<keyword evidence="2" id="KW-0472">Membrane</keyword>
<dbReference type="OrthoDB" id="416496at2759"/>
<keyword evidence="3" id="KW-0808">Transferase</keyword>